<feature type="region of interest" description="Disordered" evidence="5">
    <location>
        <begin position="37"/>
        <end position="57"/>
    </location>
</feature>
<feature type="region of interest" description="Disordered" evidence="5">
    <location>
        <begin position="1265"/>
        <end position="1300"/>
    </location>
</feature>
<evidence type="ECO:0000256" key="5">
    <source>
        <dbReference type="SAM" id="MobiDB-lite"/>
    </source>
</evidence>
<feature type="region of interest" description="Disordered" evidence="5">
    <location>
        <begin position="504"/>
        <end position="628"/>
    </location>
</feature>
<keyword evidence="3" id="KW-0507">mRNA processing</keyword>
<dbReference type="OrthoDB" id="1917198at2759"/>
<evidence type="ECO:0000313" key="6">
    <source>
        <dbReference type="Proteomes" id="UP000189703"/>
    </source>
</evidence>
<dbReference type="GO" id="GO:0005634">
    <property type="term" value="C:nucleus"/>
    <property type="evidence" value="ECO:0007669"/>
    <property type="project" value="UniProtKB-SubCell"/>
</dbReference>
<keyword evidence="6" id="KW-1185">Reference proteome</keyword>
<feature type="compositionally biased region" description="Polar residues" evidence="5">
    <location>
        <begin position="605"/>
        <end position="624"/>
    </location>
</feature>
<feature type="compositionally biased region" description="Basic and acidic residues" evidence="5">
    <location>
        <begin position="522"/>
        <end position="532"/>
    </location>
</feature>
<feature type="compositionally biased region" description="Basic and acidic residues" evidence="5">
    <location>
        <begin position="593"/>
        <end position="604"/>
    </location>
</feature>
<dbReference type="KEGG" id="nnu:104605053"/>
<dbReference type="OMA" id="SWKEYCN"/>
<dbReference type="InterPro" id="IPR044976">
    <property type="entry name" value="FIPS5/FIPS3-like"/>
</dbReference>
<dbReference type="Proteomes" id="UP000189703">
    <property type="component" value="Unplaced"/>
</dbReference>
<comment type="subcellular location">
    <subcellularLocation>
        <location evidence="1">Nucleus</location>
    </subcellularLocation>
</comment>
<feature type="compositionally biased region" description="Basic residues" evidence="5">
    <location>
        <begin position="578"/>
        <end position="592"/>
    </location>
</feature>
<feature type="region of interest" description="Disordered" evidence="5">
    <location>
        <begin position="899"/>
        <end position="931"/>
    </location>
</feature>
<feature type="region of interest" description="Disordered" evidence="5">
    <location>
        <begin position="412"/>
        <end position="440"/>
    </location>
</feature>
<dbReference type="PANTHER" id="PTHR36884:SF4">
    <property type="entry name" value="FIP1[III]-LIKE PROTEIN"/>
    <property type="match status" value="1"/>
</dbReference>
<feature type="compositionally biased region" description="Basic and acidic residues" evidence="5">
    <location>
        <begin position="43"/>
        <end position="57"/>
    </location>
</feature>
<feature type="compositionally biased region" description="Basic and acidic residues" evidence="5">
    <location>
        <begin position="920"/>
        <end position="931"/>
    </location>
</feature>
<evidence type="ECO:0000256" key="2">
    <source>
        <dbReference type="ARBA" id="ARBA00007459"/>
    </source>
</evidence>
<dbReference type="GO" id="GO:0006397">
    <property type="term" value="P:mRNA processing"/>
    <property type="evidence" value="ECO:0007669"/>
    <property type="project" value="UniProtKB-KW"/>
</dbReference>
<dbReference type="PANTHER" id="PTHR36884">
    <property type="entry name" value="FIP1[III]-LIKE PROTEIN"/>
    <property type="match status" value="1"/>
</dbReference>
<dbReference type="RefSeq" id="XP_010267959.1">
    <property type="nucleotide sequence ID" value="XM_010269657.2"/>
</dbReference>
<dbReference type="eggNOG" id="KOG1049">
    <property type="taxonomic scope" value="Eukaryota"/>
</dbReference>
<dbReference type="GeneID" id="104605053"/>
<reference evidence="7" key="1">
    <citation type="submission" date="2025-08" db="UniProtKB">
        <authorList>
            <consortium name="RefSeq"/>
        </authorList>
    </citation>
    <scope>IDENTIFICATION</scope>
</reference>
<dbReference type="Pfam" id="PF05182">
    <property type="entry name" value="Fip1"/>
    <property type="match status" value="1"/>
</dbReference>
<protein>
    <submittedName>
        <fullName evidence="7">FIP1[III]-like protein</fullName>
    </submittedName>
</protein>
<evidence type="ECO:0000313" key="7">
    <source>
        <dbReference type="RefSeq" id="XP_010267959.1"/>
    </source>
</evidence>
<keyword evidence="4" id="KW-0539">Nucleus</keyword>
<sequence>MGEMDDDFGDLYADVEVQVSAAMKTNSSFNHLYIEKESEDDGDGVREGHTFDSSSKKVDSVREELVLHCDNTDAKQENGNHSAKILNTSFLEANGGKELTLDNGSDSEDDLHIVLNEEDCRTYPTIRSVNMGNRRMAEASDDEDDDLVIVTEANRSSKDRKWVDQVQLSTDGVEQVLSSSGAERANAMKGGYLSQYSQYKYVRSHVAAPLNSKASGYGGTVSLSSPLLSRGDLDASNQHMGSGSGPITSCITAVPSVTSRGRDFSLPWYRTILDVNIEMFERKPWRQPGVDITDFFNFGLDEENWKDYCNRLEQFRQKAAILTRPNRSHQDETENRPEVVAGESSQILDGEGISLPLKNTDGAVRLLEMPKGRAIQVEGGIGERRPSIDVRRPRNRDSDVVIEIAVQDSLEDSFGSDKEKPGNIDNSVPELSDNVDSGRDNSRYIEDEQFVESVDGDSRRFNARSAKHTGQCSLTRCSQPKAASTALFLDLDCQGTEHIHDVDKKAKEHISEETESVGTVIHSKEGVDKSPSKAEPCILEPESSLGEQDQPGLSPSHLDSHSESSKTALGMDLNEIKKSKRGKSSLAKLRRSVKSDYDRTKDLESNSSKTESGNWKYSSRSQSPIEDEQTLCSRMRLRSVAELKIHPDHEVAPLIDREDQYSRDCVKVSHRERKDWVRYNGSYYENSSYYRETGTENAYHHGRLAEKQGRHDYTEVYHRKGHQHFRDEMDPYFRRHWYEKEHFVERFTAEYRKIKQKERYFQEREYTDEEINSLPYNECAWSPGGHSSFYKNKERHTLRPRKGDDEWLLRKRVEDDELMHEDRYKEEIIHEKYGRYASYDGRREAFEELHESHIPYGGRGIKISRRSERYIDSPCSDMDDSLRYARHDDEYWRCPDHHSLSSHGHRQFPTLNGRGWRGTDSPRDDVYHSRNSDERCDGHWRNMHSEKHWFNSICKDSSDANYVADYTDDETCNERRRRINGQFKALHWDEDEPSYRHRGQDNIYVEEMSLYYEKNSRHEPVRVRHEPTHHEMIIDDYHLEQVRAKMTREDRNCGLNNGFSCSFDTHRGKRGQAVLRCRDSVDLHVIGWEGKSSVRHSKAGDARHKIGHDNRDQMVGKGQTVFRNSTEPDMVKTIPTYNSRAEIGNLHGISSKIERLGPCDSKLSRDHNSGNWLDDPLVLDHDDLSLEEGQVVVEPVKKVEHMERKNFSNNATQKGDMKECRSYTTDAANENKSVGGYDNHRILETIAKMERRRERFKEAIPLNKEVAQVGKNSKPEPDPVVETTEVKQQRPARKRRWCGS</sequence>
<evidence type="ECO:0000256" key="4">
    <source>
        <dbReference type="ARBA" id="ARBA00023242"/>
    </source>
</evidence>
<comment type="similarity">
    <text evidence="2">Belongs to the FIP1 family.</text>
</comment>
<evidence type="ECO:0000256" key="3">
    <source>
        <dbReference type="ARBA" id="ARBA00022664"/>
    </source>
</evidence>
<evidence type="ECO:0000256" key="1">
    <source>
        <dbReference type="ARBA" id="ARBA00004123"/>
    </source>
</evidence>
<feature type="compositionally biased region" description="Basic residues" evidence="5">
    <location>
        <begin position="1290"/>
        <end position="1300"/>
    </location>
</feature>
<organism evidence="6 7">
    <name type="scientific">Nelumbo nucifera</name>
    <name type="common">Sacred lotus</name>
    <dbReference type="NCBI Taxonomy" id="4432"/>
    <lineage>
        <taxon>Eukaryota</taxon>
        <taxon>Viridiplantae</taxon>
        <taxon>Streptophyta</taxon>
        <taxon>Embryophyta</taxon>
        <taxon>Tracheophyta</taxon>
        <taxon>Spermatophyta</taxon>
        <taxon>Magnoliopsida</taxon>
        <taxon>Proteales</taxon>
        <taxon>Nelumbonaceae</taxon>
        <taxon>Nelumbo</taxon>
    </lineage>
</organism>
<name>A0A1U8AXA6_NELNU</name>
<dbReference type="InterPro" id="IPR007854">
    <property type="entry name" value="Fip1_dom"/>
</dbReference>
<proteinExistence type="inferred from homology"/>
<accession>A0A1U8AXA6</accession>
<gene>
    <name evidence="7" type="primary">LOC104605053</name>
</gene>
<dbReference type="STRING" id="4432.A0A1U8AXA6"/>